<gene>
    <name evidence="1" type="ORF">K435DRAFT_778016</name>
</gene>
<reference evidence="1 2" key="1">
    <citation type="journal article" date="2019" name="Nat. Ecol. Evol.">
        <title>Megaphylogeny resolves global patterns of mushroom evolution.</title>
        <authorList>
            <person name="Varga T."/>
            <person name="Krizsan K."/>
            <person name="Foldi C."/>
            <person name="Dima B."/>
            <person name="Sanchez-Garcia M."/>
            <person name="Sanchez-Ramirez S."/>
            <person name="Szollosi G.J."/>
            <person name="Szarkandi J.G."/>
            <person name="Papp V."/>
            <person name="Albert L."/>
            <person name="Andreopoulos W."/>
            <person name="Angelini C."/>
            <person name="Antonin V."/>
            <person name="Barry K.W."/>
            <person name="Bougher N.L."/>
            <person name="Buchanan P."/>
            <person name="Buyck B."/>
            <person name="Bense V."/>
            <person name="Catcheside P."/>
            <person name="Chovatia M."/>
            <person name="Cooper J."/>
            <person name="Damon W."/>
            <person name="Desjardin D."/>
            <person name="Finy P."/>
            <person name="Geml J."/>
            <person name="Haridas S."/>
            <person name="Hughes K."/>
            <person name="Justo A."/>
            <person name="Karasinski D."/>
            <person name="Kautmanova I."/>
            <person name="Kiss B."/>
            <person name="Kocsube S."/>
            <person name="Kotiranta H."/>
            <person name="LaButti K.M."/>
            <person name="Lechner B.E."/>
            <person name="Liimatainen K."/>
            <person name="Lipzen A."/>
            <person name="Lukacs Z."/>
            <person name="Mihaltcheva S."/>
            <person name="Morgado L.N."/>
            <person name="Niskanen T."/>
            <person name="Noordeloos M.E."/>
            <person name="Ohm R.A."/>
            <person name="Ortiz-Santana B."/>
            <person name="Ovrebo C."/>
            <person name="Racz N."/>
            <person name="Riley R."/>
            <person name="Savchenko A."/>
            <person name="Shiryaev A."/>
            <person name="Soop K."/>
            <person name="Spirin V."/>
            <person name="Szebenyi C."/>
            <person name="Tomsovsky M."/>
            <person name="Tulloss R.E."/>
            <person name="Uehling J."/>
            <person name="Grigoriev I.V."/>
            <person name="Vagvolgyi C."/>
            <person name="Papp T."/>
            <person name="Martin F.M."/>
            <person name="Miettinen O."/>
            <person name="Hibbett D.S."/>
            <person name="Nagy L.G."/>
        </authorList>
    </citation>
    <scope>NUCLEOTIDE SEQUENCE [LARGE SCALE GENOMIC DNA]</scope>
    <source>
        <strain evidence="1 2">CBS 962.96</strain>
    </source>
</reference>
<dbReference type="EMBL" id="ML179154">
    <property type="protein sequence ID" value="THU97515.1"/>
    <property type="molecule type" value="Genomic_DNA"/>
</dbReference>
<evidence type="ECO:0000313" key="1">
    <source>
        <dbReference type="EMBL" id="THU97515.1"/>
    </source>
</evidence>
<organism evidence="1 2">
    <name type="scientific">Dendrothele bispora (strain CBS 962.96)</name>
    <dbReference type="NCBI Taxonomy" id="1314807"/>
    <lineage>
        <taxon>Eukaryota</taxon>
        <taxon>Fungi</taxon>
        <taxon>Dikarya</taxon>
        <taxon>Basidiomycota</taxon>
        <taxon>Agaricomycotina</taxon>
        <taxon>Agaricomycetes</taxon>
        <taxon>Agaricomycetidae</taxon>
        <taxon>Agaricales</taxon>
        <taxon>Agaricales incertae sedis</taxon>
        <taxon>Dendrothele</taxon>
    </lineage>
</organism>
<dbReference type="AlphaFoldDB" id="A0A4V4HG52"/>
<proteinExistence type="predicted"/>
<dbReference type="OrthoDB" id="4232400at2759"/>
<protein>
    <submittedName>
        <fullName evidence="1">Uncharacterized protein</fullName>
    </submittedName>
</protein>
<sequence>MSSTKRSTKSGPKSRYQIIKDGWGSRTNFQYSYGLKMTPEDIEEGNRILEAFEEQEKLEWEEANKNK</sequence>
<accession>A0A4V4HG52</accession>
<name>A0A4V4HG52_DENBC</name>
<evidence type="ECO:0000313" key="2">
    <source>
        <dbReference type="Proteomes" id="UP000297245"/>
    </source>
</evidence>
<dbReference type="Proteomes" id="UP000297245">
    <property type="component" value="Unassembled WGS sequence"/>
</dbReference>
<keyword evidence="2" id="KW-1185">Reference proteome</keyword>